<organism evidence="2 3">
    <name type="scientific">Iphiclides podalirius</name>
    <name type="common">scarce swallowtail</name>
    <dbReference type="NCBI Taxonomy" id="110791"/>
    <lineage>
        <taxon>Eukaryota</taxon>
        <taxon>Metazoa</taxon>
        <taxon>Ecdysozoa</taxon>
        <taxon>Arthropoda</taxon>
        <taxon>Hexapoda</taxon>
        <taxon>Insecta</taxon>
        <taxon>Pterygota</taxon>
        <taxon>Neoptera</taxon>
        <taxon>Endopterygota</taxon>
        <taxon>Lepidoptera</taxon>
        <taxon>Glossata</taxon>
        <taxon>Ditrysia</taxon>
        <taxon>Papilionoidea</taxon>
        <taxon>Papilionidae</taxon>
        <taxon>Papilioninae</taxon>
        <taxon>Iphiclides</taxon>
    </lineage>
</organism>
<feature type="compositionally biased region" description="Polar residues" evidence="1">
    <location>
        <begin position="413"/>
        <end position="427"/>
    </location>
</feature>
<name>A0ABN8IHN4_9NEOP</name>
<accession>A0ABN8IHN4</accession>
<feature type="region of interest" description="Disordered" evidence="1">
    <location>
        <begin position="806"/>
        <end position="848"/>
    </location>
</feature>
<sequence length="1586" mass="184189">MSDEIGTKADNATDGDKVAKDGTNDESATKEPKEVKPRSVSFNRDVHVKRFGKPRDRGASSEHQSPSIRKEPFTHLSEQELIEEANRVLAQAKSVSCTADHPPDKFFSLPHRRKFKEDRSARRNSDDAGSPEGTVKSPLGRSRSDVTARKRKERTSLSTLFRRAQRNKSPDVPVVITRKPIVVVKRSKSDVSDLKSNTTLNNQIKPIRKRSGSETEEFLKSLRNKKSQLSPIIESSPREDYFKKTPPLDVFQKERLKQKNSNKSDKQIATDIKKVNPVVKPPRYKSTDKTDPKTPSRSKSLTASEGGGREESSPPIGDTPKRKTNVKQTNLVDEIDSTKDKEINQQEVKDKIKESIKKIEENVYGDKEMKHSSQQPPEKPPLTRGQTVDQLVKILKEDQDSPPPKNHLITPPHGSNINQPFSYTKPSASPDPNLFVRTTSPDRVPTPVNKMEKGIVYAQVVRDSPDSVPPFGKTRMYSPPEKNGNYSDEDEGLGYEERYKYSAERNYDYKYKNKENENFNSFEVPNIKESPIRPRFREYKLLNFDDFEPTYANEYPSKHNVRNNLENYRGRADGMDTKKKPIEPEHTKIDLDFNELSHRRQLLESRLNARRLERGKVNIEEPITKYIVENDPIYEAEKRMKATEKYVNETARYYRETLERDGYVESNITEDFNKYDSDNHNVKYNTESRTFQKIHKDVDRRVYNISPEPRYKEEKKVFPPEPEYEPPSLESNPRKPILSPDEYTEKKYKVKKHFTSSHDLLQSGQKYKGKEDWFGKRKGHYASNPEIAQEREDDYANLRYNGKHSESYHNSLRRVKNKDRHYKEDYKIRRHDSGDSRDSYREERSPRRYDFDNRLVDSGIENDFRKDSSGEIHRTRRMRHESDDDVHNTSLFLASERRHTEDNYPAEQIYANGEYLATFKDYKRDDRKEYVSRERSADDGSNFEPKHNRYEKSPSKHDDKISAKPPKATKKLSGLEKVKQLFSRDSSKKSKKEKEVVQPKTRTRVLKSPEHLARDDSEYRRYTDPEPSDIDVKKRDYDPKEAERRYKHSREDLDRYRSSDREVNEKKYRETEYDGRYDRTLKGDRRYKSHEEDKRRYNSSDRESDHQSRPSDIESDRRKTRSKTAGPLDSPALAERYRERRRLATPSPTPSPPRRQPAPQPTNGSWFKSLDRLGKKREKSINNRVEKDSVITTEDESSRRVWSKPSKPLNSPAKNLRFFGDTDHESDGNAKHAVTKTKSHPQPKRHGTLRKTISNSSTGLDEVDHSELSNKSYSMSNLYRDEANDSPRTRQHYRRNLQNISEIQSNSETESQFDRRASAKPPISPYDRSRSHSSSKTLKAGKSDIKRIGRGDDRGSSSELRGSKHELSRDVKHRRRTPLTNSGESSTEGDSSHQSQRSVVYLHATTVGDIPDPGKLTRNRSRDDVSSVMSSNIQVRSTTKSFSLFAPWTPRHHGERDVHYAQKPKSKQKESVFKKERKVTEERPSLQKNKSHSQTTLSRPQSRSRLTNSSSTLYRRDKRGGKESASESTISRRANGKKSQSSEILNREERERLSRSISMPKDQNKKAGWFKLSSKNKKTDVNTRVR</sequence>
<feature type="region of interest" description="Disordered" evidence="1">
    <location>
        <begin position="860"/>
        <end position="906"/>
    </location>
</feature>
<keyword evidence="3" id="KW-1185">Reference proteome</keyword>
<feature type="compositionally biased region" description="Pro residues" evidence="1">
    <location>
        <begin position="1147"/>
        <end position="1160"/>
    </location>
</feature>
<feature type="region of interest" description="Disordered" evidence="1">
    <location>
        <begin position="928"/>
        <end position="1586"/>
    </location>
</feature>
<feature type="compositionally biased region" description="Basic and acidic residues" evidence="1">
    <location>
        <begin position="1467"/>
        <end position="1485"/>
    </location>
</feature>
<dbReference type="Proteomes" id="UP000837857">
    <property type="component" value="Chromosome 24"/>
</dbReference>
<feature type="compositionally biased region" description="Basic and acidic residues" evidence="1">
    <location>
        <begin position="928"/>
        <end position="962"/>
    </location>
</feature>
<feature type="compositionally biased region" description="Basic residues" evidence="1">
    <location>
        <begin position="811"/>
        <end position="820"/>
    </location>
</feature>
<evidence type="ECO:0000313" key="2">
    <source>
        <dbReference type="EMBL" id="CAH2057461.1"/>
    </source>
</evidence>
<feature type="compositionally biased region" description="Basic and acidic residues" evidence="1">
    <location>
        <begin position="1169"/>
        <end position="1189"/>
    </location>
</feature>
<feature type="compositionally biased region" description="Basic and acidic residues" evidence="1">
    <location>
        <begin position="115"/>
        <end position="126"/>
    </location>
</feature>
<feature type="compositionally biased region" description="Basic and acidic residues" evidence="1">
    <location>
        <begin position="1279"/>
        <end position="1288"/>
    </location>
</feature>
<feature type="compositionally biased region" description="Basic and acidic residues" evidence="1">
    <location>
        <begin position="821"/>
        <end position="848"/>
    </location>
</feature>
<gene>
    <name evidence="2" type="ORF">IPOD504_LOCUS10253</name>
</gene>
<evidence type="ECO:0000313" key="3">
    <source>
        <dbReference type="Proteomes" id="UP000837857"/>
    </source>
</evidence>
<feature type="region of interest" description="Disordered" evidence="1">
    <location>
        <begin position="466"/>
        <end position="491"/>
    </location>
</feature>
<feature type="region of interest" description="Disordered" evidence="1">
    <location>
        <begin position="186"/>
        <end position="448"/>
    </location>
</feature>
<feature type="compositionally biased region" description="Basic and acidic residues" evidence="1">
    <location>
        <begin position="14"/>
        <end position="37"/>
    </location>
</feature>
<feature type="compositionally biased region" description="Basic and acidic residues" evidence="1">
    <location>
        <begin position="985"/>
        <end position="997"/>
    </location>
</feature>
<feature type="compositionally biased region" description="Polar residues" evidence="1">
    <location>
        <begin position="1296"/>
        <end position="1310"/>
    </location>
</feature>
<reference evidence="2" key="1">
    <citation type="submission" date="2022-03" db="EMBL/GenBank/DDBJ databases">
        <authorList>
            <person name="Martin H S."/>
        </authorList>
    </citation>
    <scope>NUCLEOTIDE SEQUENCE</scope>
</reference>
<feature type="compositionally biased region" description="Basic and acidic residues" evidence="1">
    <location>
        <begin position="285"/>
        <end position="294"/>
    </location>
</feature>
<feature type="region of interest" description="Disordered" evidence="1">
    <location>
        <begin position="1"/>
        <end position="78"/>
    </location>
</feature>
<feature type="compositionally biased region" description="Basic and acidic residues" evidence="1">
    <location>
        <begin position="1577"/>
        <end position="1586"/>
    </location>
</feature>
<feature type="compositionally biased region" description="Basic and acidic residues" evidence="1">
    <location>
        <begin position="1545"/>
        <end position="1554"/>
    </location>
</feature>
<feature type="compositionally biased region" description="Basic and acidic residues" evidence="1">
    <location>
        <begin position="862"/>
        <end position="873"/>
    </location>
</feature>
<feature type="compositionally biased region" description="Basic and acidic residues" evidence="1">
    <location>
        <begin position="44"/>
        <end position="60"/>
    </location>
</feature>
<feature type="compositionally biased region" description="Basic and acidic residues" evidence="1">
    <location>
        <begin position="1007"/>
        <end position="1117"/>
    </location>
</feature>
<evidence type="ECO:0000256" key="1">
    <source>
        <dbReference type="SAM" id="MobiDB-lite"/>
    </source>
</evidence>
<feature type="compositionally biased region" description="Basic and acidic residues" evidence="1">
    <location>
        <begin position="1220"/>
        <end position="1230"/>
    </location>
</feature>
<feature type="compositionally biased region" description="Polar residues" evidence="1">
    <location>
        <begin position="1433"/>
        <end position="1442"/>
    </location>
</feature>
<feature type="compositionally biased region" description="Polar residues" evidence="1">
    <location>
        <begin position="1378"/>
        <end position="1398"/>
    </location>
</feature>
<dbReference type="EMBL" id="OW152836">
    <property type="protein sequence ID" value="CAH2057461.1"/>
    <property type="molecule type" value="Genomic_DNA"/>
</dbReference>
<feature type="compositionally biased region" description="Basic residues" evidence="1">
    <location>
        <begin position="1233"/>
        <end position="1249"/>
    </location>
</feature>
<feature type="compositionally biased region" description="Polar residues" evidence="1">
    <location>
        <begin position="1486"/>
        <end position="1501"/>
    </location>
</feature>
<feature type="non-terminal residue" evidence="2">
    <location>
        <position position="1586"/>
    </location>
</feature>
<feature type="compositionally biased region" description="Low complexity" evidence="1">
    <location>
        <begin position="1503"/>
        <end position="1513"/>
    </location>
</feature>
<feature type="compositionally biased region" description="Basic and acidic residues" evidence="1">
    <location>
        <begin position="1341"/>
        <end position="1370"/>
    </location>
</feature>
<feature type="compositionally biased region" description="Basic and acidic residues" evidence="1">
    <location>
        <begin position="251"/>
        <end position="274"/>
    </location>
</feature>
<feature type="compositionally biased region" description="Basic and acidic residues" evidence="1">
    <location>
        <begin position="211"/>
        <end position="220"/>
    </location>
</feature>
<proteinExistence type="predicted"/>
<feature type="region of interest" description="Disordered" evidence="1">
    <location>
        <begin position="711"/>
        <end position="740"/>
    </location>
</feature>
<feature type="compositionally biased region" description="Basic and acidic residues" evidence="1">
    <location>
        <begin position="336"/>
        <end position="371"/>
    </location>
</feature>
<protein>
    <submittedName>
        <fullName evidence="2">Uncharacterized protein</fullName>
    </submittedName>
</protein>
<feature type="region of interest" description="Disordered" evidence="1">
    <location>
        <begin position="94"/>
        <end position="172"/>
    </location>
</feature>